<gene>
    <name evidence="5" type="ORF">GA0074704_3825</name>
</gene>
<accession>A0A1C5IW50</accession>
<dbReference type="RefSeq" id="WP_088971762.1">
    <property type="nucleotide sequence ID" value="NZ_JBHLYF010000023.1"/>
</dbReference>
<sequence length="344" mass="36839">MVVPHPRTSRPRAPRLIRPVREPATVPPPLTGPWAPADRRLDAADMFPLPDGAHGPEDVLVDPDGRVISGDEDGRLWWWPVDAVAGTRPRLLTETGGRPLGIELDPTDGSLVICDAYRGLLRVTPDGAVRQLSDAGEPVHLADNATVGADGTIYFTDSSDRFPVEHWRRDILEHRPNGKVLAYSPGTGRTEVVAAGLYFPNGIALAPDSSALLVAETATHRLLRISLPDGAVTVLTDLPAYPDNVAAVGDGTYWVALPSPRRAIVERLLPHPRVRQVVALLPTVAQPRPARYGLVALVDGDGRVLRTLHGPAGAYPMVTGVRQHGDQLWLGSLTGSGIARVPLG</sequence>
<dbReference type="Pfam" id="PF20067">
    <property type="entry name" value="SSL_N"/>
    <property type="match status" value="1"/>
</dbReference>
<reference evidence="5 6" key="1">
    <citation type="submission" date="2016-06" db="EMBL/GenBank/DDBJ databases">
        <authorList>
            <person name="Kjaerup R.B."/>
            <person name="Dalgaard T.S."/>
            <person name="Juul-Madsen H.R."/>
        </authorList>
    </citation>
    <scope>NUCLEOTIDE SEQUENCE [LARGE SCALE GENOMIC DNA]</scope>
    <source>
        <strain evidence="5 6">DSM 45097</strain>
    </source>
</reference>
<dbReference type="InterPro" id="IPR011042">
    <property type="entry name" value="6-blade_b-propeller_TolB-like"/>
</dbReference>
<evidence type="ECO:0000256" key="2">
    <source>
        <dbReference type="ARBA" id="ARBA00022553"/>
    </source>
</evidence>
<dbReference type="AlphaFoldDB" id="A0A1C5IW50"/>
<dbReference type="InterPro" id="IPR018119">
    <property type="entry name" value="Strictosidine_synth_cons-reg"/>
</dbReference>
<evidence type="ECO:0000313" key="5">
    <source>
        <dbReference type="EMBL" id="SCG61966.1"/>
    </source>
</evidence>
<keyword evidence="3" id="KW-0325">Glycoprotein</keyword>
<dbReference type="Gene3D" id="2.120.10.30">
    <property type="entry name" value="TolB, C-terminal domain"/>
    <property type="match status" value="1"/>
</dbReference>
<dbReference type="GO" id="GO:0016787">
    <property type="term" value="F:hydrolase activity"/>
    <property type="evidence" value="ECO:0007669"/>
    <property type="project" value="TreeGrafter"/>
</dbReference>
<protein>
    <submittedName>
        <fullName evidence="5">Sugar lactone lactonase YvrE</fullName>
    </submittedName>
</protein>
<dbReference type="GO" id="GO:0012505">
    <property type="term" value="C:endomembrane system"/>
    <property type="evidence" value="ECO:0007669"/>
    <property type="project" value="TreeGrafter"/>
</dbReference>
<dbReference type="EMBL" id="LT607751">
    <property type="protein sequence ID" value="SCG61966.1"/>
    <property type="molecule type" value="Genomic_DNA"/>
</dbReference>
<evidence type="ECO:0000259" key="4">
    <source>
        <dbReference type="Pfam" id="PF03088"/>
    </source>
</evidence>
<dbReference type="PANTHER" id="PTHR10426:SF88">
    <property type="entry name" value="ADIPOCYTE PLASMA MEMBRANE-ASSOCIATED PROTEIN HEMOMUCIN-RELATED"/>
    <property type="match status" value="1"/>
</dbReference>
<organism evidence="5 6">
    <name type="scientific">Micromonospora siamensis</name>
    <dbReference type="NCBI Taxonomy" id="299152"/>
    <lineage>
        <taxon>Bacteria</taxon>
        <taxon>Bacillati</taxon>
        <taxon>Actinomycetota</taxon>
        <taxon>Actinomycetes</taxon>
        <taxon>Micromonosporales</taxon>
        <taxon>Micromonosporaceae</taxon>
        <taxon>Micromonospora</taxon>
    </lineage>
</organism>
<evidence type="ECO:0000256" key="1">
    <source>
        <dbReference type="ARBA" id="ARBA00009191"/>
    </source>
</evidence>
<keyword evidence="6" id="KW-1185">Reference proteome</keyword>
<comment type="similarity">
    <text evidence="1">Belongs to the strictosidine synthase family.</text>
</comment>
<dbReference type="PANTHER" id="PTHR10426">
    <property type="entry name" value="STRICTOSIDINE SYNTHASE-RELATED"/>
    <property type="match status" value="1"/>
</dbReference>
<proteinExistence type="inferred from homology"/>
<dbReference type="Proteomes" id="UP000198210">
    <property type="component" value="Chromosome I"/>
</dbReference>
<dbReference type="Pfam" id="PF03088">
    <property type="entry name" value="Str_synth"/>
    <property type="match status" value="1"/>
</dbReference>
<dbReference type="SUPFAM" id="SSF63829">
    <property type="entry name" value="Calcium-dependent phosphotriesterase"/>
    <property type="match status" value="1"/>
</dbReference>
<evidence type="ECO:0000313" key="6">
    <source>
        <dbReference type="Proteomes" id="UP000198210"/>
    </source>
</evidence>
<name>A0A1C5IW50_9ACTN</name>
<evidence type="ECO:0000256" key="3">
    <source>
        <dbReference type="ARBA" id="ARBA00023180"/>
    </source>
</evidence>
<keyword evidence="2" id="KW-0597">Phosphoprotein</keyword>
<feature type="domain" description="Strictosidine synthase conserved region" evidence="4">
    <location>
        <begin position="146"/>
        <end position="224"/>
    </location>
</feature>